<proteinExistence type="predicted"/>
<evidence type="ECO:0000313" key="2">
    <source>
        <dbReference type="EMBL" id="MBK1715868.1"/>
    </source>
</evidence>
<feature type="region of interest" description="Disordered" evidence="1">
    <location>
        <begin position="136"/>
        <end position="161"/>
    </location>
</feature>
<organism evidence="2 3">
    <name type="scientific">Rubrivivax gelatinosus</name>
    <name type="common">Rhodocyclus gelatinosus</name>
    <name type="synonym">Rhodopseudomonas gelatinosa</name>
    <dbReference type="NCBI Taxonomy" id="28068"/>
    <lineage>
        <taxon>Bacteria</taxon>
        <taxon>Pseudomonadati</taxon>
        <taxon>Pseudomonadota</taxon>
        <taxon>Betaproteobacteria</taxon>
        <taxon>Burkholderiales</taxon>
        <taxon>Sphaerotilaceae</taxon>
        <taxon>Rubrivivax</taxon>
    </lineage>
</organism>
<name>A0ABS1E205_RUBGE</name>
<reference evidence="2" key="1">
    <citation type="submission" date="2017-08" db="EMBL/GenBank/DDBJ databases">
        <authorList>
            <person name="Imhoff J.F."/>
            <person name="Rahn T."/>
            <person name="Kuenzel S."/>
            <person name="Neulinger S.C."/>
        </authorList>
    </citation>
    <scope>NUCLEOTIDE SEQUENCE</scope>
    <source>
        <strain evidence="2">IM 151</strain>
    </source>
</reference>
<dbReference type="RefSeq" id="WP_200380314.1">
    <property type="nucleotide sequence ID" value="NZ_NRRU01000169.1"/>
</dbReference>
<protein>
    <submittedName>
        <fullName evidence="2">Uncharacterized protein</fullName>
    </submittedName>
</protein>
<comment type="caution">
    <text evidence="2">The sequence shown here is derived from an EMBL/GenBank/DDBJ whole genome shotgun (WGS) entry which is preliminary data.</text>
</comment>
<gene>
    <name evidence="2" type="ORF">CKO43_24270</name>
</gene>
<feature type="region of interest" description="Disordered" evidence="1">
    <location>
        <begin position="1"/>
        <end position="25"/>
    </location>
</feature>
<keyword evidence="3" id="KW-1185">Reference proteome</keyword>
<accession>A0ABS1E205</accession>
<sequence length="161" mass="17017">MRTNRGLQWAPRESVGSRRGARVFDTGGPQVPALGAAHIGDKSGPACGPAAAVNFSQSNWRISGVQAKEFGRLTAGVLRTARDVESIADVSFLNTHVGTNIKPGRGTVTAPVADSRQRPDLGYSHALGPCTDVYPRVMNDRFTGPESRDSDGPAGRDDETS</sequence>
<evidence type="ECO:0000256" key="1">
    <source>
        <dbReference type="SAM" id="MobiDB-lite"/>
    </source>
</evidence>
<dbReference type="EMBL" id="NRRU01000169">
    <property type="protein sequence ID" value="MBK1715868.1"/>
    <property type="molecule type" value="Genomic_DNA"/>
</dbReference>
<dbReference type="Proteomes" id="UP001041814">
    <property type="component" value="Unassembled WGS sequence"/>
</dbReference>
<feature type="compositionally biased region" description="Basic and acidic residues" evidence="1">
    <location>
        <begin position="146"/>
        <end position="161"/>
    </location>
</feature>
<evidence type="ECO:0000313" key="3">
    <source>
        <dbReference type="Proteomes" id="UP001041814"/>
    </source>
</evidence>
<reference evidence="2" key="2">
    <citation type="journal article" date="2020" name="Microorganisms">
        <title>Osmotic Adaptation and Compatible Solute Biosynthesis of Phototrophic Bacteria as Revealed from Genome Analyses.</title>
        <authorList>
            <person name="Imhoff J.F."/>
            <person name="Rahn T."/>
            <person name="Kunzel S."/>
            <person name="Keller A."/>
            <person name="Neulinger S.C."/>
        </authorList>
    </citation>
    <scope>NUCLEOTIDE SEQUENCE</scope>
    <source>
        <strain evidence="2">IM 151</strain>
    </source>
</reference>